<comment type="caution">
    <text evidence="2">The sequence shown here is derived from an EMBL/GenBank/DDBJ whole genome shotgun (WGS) entry which is preliminary data.</text>
</comment>
<evidence type="ECO:0000313" key="2">
    <source>
        <dbReference type="EMBL" id="MED6200825.1"/>
    </source>
</evidence>
<dbReference type="CDD" id="cd06222">
    <property type="entry name" value="RNase_H_like"/>
    <property type="match status" value="1"/>
</dbReference>
<dbReference type="PANTHER" id="PTHR47723">
    <property type="entry name" value="OS05G0353850 PROTEIN"/>
    <property type="match status" value="1"/>
</dbReference>
<evidence type="ECO:0000259" key="1">
    <source>
        <dbReference type="Pfam" id="PF13456"/>
    </source>
</evidence>
<dbReference type="Gene3D" id="3.30.420.10">
    <property type="entry name" value="Ribonuclease H-like superfamily/Ribonuclease H"/>
    <property type="match status" value="1"/>
</dbReference>
<dbReference type="InterPro" id="IPR012337">
    <property type="entry name" value="RNaseH-like_sf"/>
</dbReference>
<reference evidence="2 3" key="1">
    <citation type="journal article" date="2023" name="Plants (Basel)">
        <title>Bridging the Gap: Combining Genomics and Transcriptomics Approaches to Understand Stylosanthes scabra, an Orphan Legume from the Brazilian Caatinga.</title>
        <authorList>
            <person name="Ferreira-Neto J.R.C."/>
            <person name="da Silva M.D."/>
            <person name="Binneck E."/>
            <person name="de Melo N.F."/>
            <person name="da Silva R.H."/>
            <person name="de Melo A.L.T.M."/>
            <person name="Pandolfi V."/>
            <person name="Bustamante F.O."/>
            <person name="Brasileiro-Vidal A.C."/>
            <person name="Benko-Iseppon A.M."/>
        </authorList>
    </citation>
    <scope>NUCLEOTIDE SEQUENCE [LARGE SCALE GENOMIC DNA]</scope>
    <source>
        <tissue evidence="2">Leaves</tissue>
    </source>
</reference>
<dbReference type="PANTHER" id="PTHR47723:SF19">
    <property type="entry name" value="POLYNUCLEOTIDYL TRANSFERASE, RIBONUCLEASE H-LIKE SUPERFAMILY PROTEIN"/>
    <property type="match status" value="1"/>
</dbReference>
<accession>A0ABU6XV13</accession>
<evidence type="ECO:0000313" key="3">
    <source>
        <dbReference type="Proteomes" id="UP001341840"/>
    </source>
</evidence>
<dbReference type="Pfam" id="PF13456">
    <property type="entry name" value="RVT_3"/>
    <property type="match status" value="1"/>
</dbReference>
<name>A0ABU6XV13_9FABA</name>
<feature type="non-terminal residue" evidence="2">
    <location>
        <position position="1"/>
    </location>
</feature>
<keyword evidence="3" id="KW-1185">Reference proteome</keyword>
<gene>
    <name evidence="2" type="ORF">PIB30_089030</name>
</gene>
<dbReference type="SUPFAM" id="SSF53098">
    <property type="entry name" value="Ribonuclease H-like"/>
    <property type="match status" value="1"/>
</dbReference>
<dbReference type="InterPro" id="IPR002156">
    <property type="entry name" value="RNaseH_domain"/>
</dbReference>
<dbReference type="InterPro" id="IPR053151">
    <property type="entry name" value="RNase_H-like"/>
</dbReference>
<sequence length="101" mass="11524">DLRKECAAECIGGFIAGICANTPAQSELCGVLHGLRMASQLGMRRVEVEVDSKKIKKVIEKLNPQNKYHNLILREIILFKQRPWELIYRITRREGNNTCAD</sequence>
<dbReference type="Proteomes" id="UP001341840">
    <property type="component" value="Unassembled WGS sequence"/>
</dbReference>
<dbReference type="EMBL" id="JASCZI010213093">
    <property type="protein sequence ID" value="MED6200825.1"/>
    <property type="molecule type" value="Genomic_DNA"/>
</dbReference>
<feature type="domain" description="RNase H type-1" evidence="1">
    <location>
        <begin position="20"/>
        <end position="97"/>
    </location>
</feature>
<dbReference type="InterPro" id="IPR044730">
    <property type="entry name" value="RNase_H-like_dom_plant"/>
</dbReference>
<organism evidence="2 3">
    <name type="scientific">Stylosanthes scabra</name>
    <dbReference type="NCBI Taxonomy" id="79078"/>
    <lineage>
        <taxon>Eukaryota</taxon>
        <taxon>Viridiplantae</taxon>
        <taxon>Streptophyta</taxon>
        <taxon>Embryophyta</taxon>
        <taxon>Tracheophyta</taxon>
        <taxon>Spermatophyta</taxon>
        <taxon>Magnoliopsida</taxon>
        <taxon>eudicotyledons</taxon>
        <taxon>Gunneridae</taxon>
        <taxon>Pentapetalae</taxon>
        <taxon>rosids</taxon>
        <taxon>fabids</taxon>
        <taxon>Fabales</taxon>
        <taxon>Fabaceae</taxon>
        <taxon>Papilionoideae</taxon>
        <taxon>50 kb inversion clade</taxon>
        <taxon>dalbergioids sensu lato</taxon>
        <taxon>Dalbergieae</taxon>
        <taxon>Pterocarpus clade</taxon>
        <taxon>Stylosanthes</taxon>
    </lineage>
</organism>
<proteinExistence type="predicted"/>
<protein>
    <recommendedName>
        <fullName evidence="1">RNase H type-1 domain-containing protein</fullName>
    </recommendedName>
</protein>
<dbReference type="InterPro" id="IPR036397">
    <property type="entry name" value="RNaseH_sf"/>
</dbReference>